<dbReference type="InterPro" id="IPR007122">
    <property type="entry name" value="Villin/Gelsolin"/>
</dbReference>
<keyword evidence="4" id="KW-1185">Reference proteome</keyword>
<dbReference type="InterPro" id="IPR029006">
    <property type="entry name" value="ADF-H/Gelsolin-like_dom_sf"/>
</dbReference>
<evidence type="ECO:0000256" key="1">
    <source>
        <dbReference type="ARBA" id="ARBA00022737"/>
    </source>
</evidence>
<dbReference type="Gene3D" id="3.40.20.10">
    <property type="entry name" value="Severin"/>
    <property type="match status" value="1"/>
</dbReference>
<evidence type="ECO:0000259" key="2">
    <source>
        <dbReference type="Pfam" id="PF00626"/>
    </source>
</evidence>
<feature type="domain" description="Gelsolin-like" evidence="2">
    <location>
        <begin position="156"/>
        <end position="226"/>
    </location>
</feature>
<reference evidence="3 4" key="2">
    <citation type="journal article" date="2017" name="Nature">
        <title>The Apostasia genome and the evolution of orchids.</title>
        <authorList>
            <person name="Zhang G.Q."/>
            <person name="Liu K.W."/>
            <person name="Li Z."/>
            <person name="Lohaus R."/>
            <person name="Hsiao Y.Y."/>
            <person name="Niu S.C."/>
            <person name="Wang J.Y."/>
            <person name="Lin Y.C."/>
            <person name="Xu Q."/>
            <person name="Chen L.J."/>
            <person name="Yoshida K."/>
            <person name="Fujiwara S."/>
            <person name="Wang Z.W."/>
            <person name="Zhang Y.Q."/>
            <person name="Mitsuda N."/>
            <person name="Wang M."/>
            <person name="Liu G.H."/>
            <person name="Pecoraro L."/>
            <person name="Huang H.X."/>
            <person name="Xiao X.J."/>
            <person name="Lin M."/>
            <person name="Wu X.Y."/>
            <person name="Wu W.L."/>
            <person name="Chen Y.Y."/>
            <person name="Chang S.B."/>
            <person name="Sakamoto S."/>
            <person name="Ohme-Takagi M."/>
            <person name="Yagi M."/>
            <person name="Zeng S.J."/>
            <person name="Shen C.Y."/>
            <person name="Yeh C.M."/>
            <person name="Luo Y.B."/>
            <person name="Tsai W.C."/>
            <person name="Van de Peer Y."/>
            <person name="Liu Z.J."/>
        </authorList>
    </citation>
    <scope>NUCLEOTIDE SEQUENCE [LARGE SCALE GENOMIC DNA]</scope>
    <source>
        <tissue evidence="3">The whole plant</tissue>
    </source>
</reference>
<evidence type="ECO:0000313" key="3">
    <source>
        <dbReference type="EMBL" id="PKU65327.1"/>
    </source>
</evidence>
<protein>
    <submittedName>
        <fullName evidence="3">Villin-3</fullName>
    </submittedName>
</protein>
<dbReference type="SMART" id="SM00262">
    <property type="entry name" value="GEL"/>
    <property type="match status" value="1"/>
</dbReference>
<dbReference type="GO" id="GO:0051014">
    <property type="term" value="P:actin filament severing"/>
    <property type="evidence" value="ECO:0007669"/>
    <property type="project" value="TreeGrafter"/>
</dbReference>
<dbReference type="Proteomes" id="UP000233837">
    <property type="component" value="Unassembled WGS sequence"/>
</dbReference>
<evidence type="ECO:0000313" key="4">
    <source>
        <dbReference type="Proteomes" id="UP000233837"/>
    </source>
</evidence>
<proteinExistence type="predicted"/>
<gene>
    <name evidence="3" type="primary">VLN3</name>
    <name evidence="3" type="ORF">MA16_Dca021804</name>
</gene>
<accession>A0A2I0VPJ6</accession>
<reference evidence="3 4" key="1">
    <citation type="journal article" date="2016" name="Sci. Rep.">
        <title>The Dendrobium catenatum Lindl. genome sequence provides insights into polysaccharide synthase, floral development and adaptive evolution.</title>
        <authorList>
            <person name="Zhang G.Q."/>
            <person name="Xu Q."/>
            <person name="Bian C."/>
            <person name="Tsai W.C."/>
            <person name="Yeh C.M."/>
            <person name="Liu K.W."/>
            <person name="Yoshida K."/>
            <person name="Zhang L.S."/>
            <person name="Chang S.B."/>
            <person name="Chen F."/>
            <person name="Shi Y."/>
            <person name="Su Y.Y."/>
            <person name="Zhang Y.Q."/>
            <person name="Chen L.J."/>
            <person name="Yin Y."/>
            <person name="Lin M."/>
            <person name="Huang H."/>
            <person name="Deng H."/>
            <person name="Wang Z.W."/>
            <person name="Zhu S.L."/>
            <person name="Zhao X."/>
            <person name="Deng C."/>
            <person name="Niu S.C."/>
            <person name="Huang J."/>
            <person name="Wang M."/>
            <person name="Liu G.H."/>
            <person name="Yang H.J."/>
            <person name="Xiao X.J."/>
            <person name="Hsiao Y.Y."/>
            <person name="Wu W.L."/>
            <person name="Chen Y.Y."/>
            <person name="Mitsuda N."/>
            <person name="Ohme-Takagi M."/>
            <person name="Luo Y.B."/>
            <person name="Van de Peer Y."/>
            <person name="Liu Z.J."/>
        </authorList>
    </citation>
    <scope>NUCLEOTIDE SEQUENCE [LARGE SCALE GENOMIC DNA]</scope>
    <source>
        <tissue evidence="3">The whole plant</tissue>
    </source>
</reference>
<dbReference type="InterPro" id="IPR007123">
    <property type="entry name" value="Gelsolin-like_dom"/>
</dbReference>
<dbReference type="Pfam" id="PF00626">
    <property type="entry name" value="Gelsolin"/>
    <property type="match status" value="1"/>
</dbReference>
<dbReference type="GO" id="GO:0051015">
    <property type="term" value="F:actin filament binding"/>
    <property type="evidence" value="ECO:0007669"/>
    <property type="project" value="InterPro"/>
</dbReference>
<dbReference type="STRING" id="906689.A0A2I0VPJ6"/>
<dbReference type="AlphaFoldDB" id="A0A2I0VPJ6"/>
<dbReference type="PANTHER" id="PTHR11977:SF51">
    <property type="entry name" value="PROTEIN FLIGHTLESS-1 HOMOLOG"/>
    <property type="match status" value="1"/>
</dbReference>
<dbReference type="SUPFAM" id="SSF55753">
    <property type="entry name" value="Actin depolymerizing proteins"/>
    <property type="match status" value="1"/>
</dbReference>
<keyword evidence="1" id="KW-0677">Repeat</keyword>
<organism evidence="3 4">
    <name type="scientific">Dendrobium catenatum</name>
    <dbReference type="NCBI Taxonomy" id="906689"/>
    <lineage>
        <taxon>Eukaryota</taxon>
        <taxon>Viridiplantae</taxon>
        <taxon>Streptophyta</taxon>
        <taxon>Embryophyta</taxon>
        <taxon>Tracheophyta</taxon>
        <taxon>Spermatophyta</taxon>
        <taxon>Magnoliopsida</taxon>
        <taxon>Liliopsida</taxon>
        <taxon>Asparagales</taxon>
        <taxon>Orchidaceae</taxon>
        <taxon>Epidendroideae</taxon>
        <taxon>Malaxideae</taxon>
        <taxon>Dendrobiinae</taxon>
        <taxon>Dendrobium</taxon>
    </lineage>
</organism>
<sequence length="300" mass="34539">MHSQWTWKGSHQDEEIEDLLQELARLKLRLSKIERRENLRSLGRDCNGVRGKYAATMASRSFVPTKSLVTDDDDEGIADDQISSTPPSIEFSFKGFEDSLSKSSFVPLYDEPMYDVYDDDMISGVLDLKQLAYDFNDDSKLEGPHNINDDQLKLEKGLLSKVMLENNQCSLLDNGVEIHDWIGRVTELEERKDACKAAKELISNESWPKATRISHMIQGYEVHSFRFNFEAWPLGKSIKISGEKKEKKKNKTLKFINNFHRLQSILKSLLDEANDTRWKYLDRFSQPNPPPSCGQPDIFL</sequence>
<name>A0A2I0VPJ6_9ASPA</name>
<dbReference type="EMBL" id="KZ503359">
    <property type="protein sequence ID" value="PKU65327.1"/>
    <property type="molecule type" value="Genomic_DNA"/>
</dbReference>
<dbReference type="PANTHER" id="PTHR11977">
    <property type="entry name" value="VILLIN"/>
    <property type="match status" value="1"/>
</dbReference>